<dbReference type="PANTHER" id="PTHR22950">
    <property type="entry name" value="AMINO ACID TRANSPORTER"/>
    <property type="match status" value="1"/>
</dbReference>
<dbReference type="Pfam" id="PF01490">
    <property type="entry name" value="Aa_trans"/>
    <property type="match status" value="1"/>
</dbReference>
<evidence type="ECO:0000256" key="6">
    <source>
        <dbReference type="SAM" id="Phobius"/>
    </source>
</evidence>
<evidence type="ECO:0000313" key="8">
    <source>
        <dbReference type="EMBL" id="RDH23433.1"/>
    </source>
</evidence>
<name>A0A370CBQ0_ASPNG</name>
<evidence type="ECO:0000259" key="7">
    <source>
        <dbReference type="Pfam" id="PF01490"/>
    </source>
</evidence>
<evidence type="ECO:0000256" key="2">
    <source>
        <dbReference type="ARBA" id="ARBA00008066"/>
    </source>
</evidence>
<dbReference type="AlphaFoldDB" id="A0A370CBQ0"/>
<dbReference type="Proteomes" id="UP000253845">
    <property type="component" value="Unassembled WGS sequence"/>
</dbReference>
<evidence type="ECO:0000256" key="1">
    <source>
        <dbReference type="ARBA" id="ARBA00004141"/>
    </source>
</evidence>
<comment type="similarity">
    <text evidence="2">Belongs to the amino acid/polyamine transporter 2 family.</text>
</comment>
<evidence type="ECO:0000256" key="4">
    <source>
        <dbReference type="ARBA" id="ARBA00022989"/>
    </source>
</evidence>
<dbReference type="GO" id="GO:0016020">
    <property type="term" value="C:membrane"/>
    <property type="evidence" value="ECO:0007669"/>
    <property type="project" value="UniProtKB-SubCell"/>
</dbReference>
<gene>
    <name evidence="8" type="ORF">M747DRAFT_312854</name>
</gene>
<evidence type="ECO:0000313" key="9">
    <source>
        <dbReference type="Proteomes" id="UP000253845"/>
    </source>
</evidence>
<protein>
    <recommendedName>
        <fullName evidence="7">Amino acid transporter transmembrane domain-containing protein</fullName>
    </recommendedName>
</protein>
<keyword evidence="4 6" id="KW-1133">Transmembrane helix</keyword>
<feature type="transmembrane region" description="Helical" evidence="6">
    <location>
        <begin position="109"/>
        <end position="131"/>
    </location>
</feature>
<proteinExistence type="inferred from homology"/>
<reference evidence="8 9" key="1">
    <citation type="submission" date="2018-07" db="EMBL/GenBank/DDBJ databases">
        <title>Section-level genome sequencing of Aspergillus section Nigri to investigate inter- and intra-species variation.</title>
        <authorList>
            <consortium name="DOE Joint Genome Institute"/>
            <person name="Vesth T.C."/>
            <person name="Nybo J.L."/>
            <person name="Theobald S."/>
            <person name="Frisvad J.C."/>
            <person name="Larsen T.O."/>
            <person name="Nielsen K.F."/>
            <person name="Hoof J.B."/>
            <person name="Brandl J."/>
            <person name="Salamov A."/>
            <person name="Riley R."/>
            <person name="Gladden J.M."/>
            <person name="Phatale P."/>
            <person name="Nielsen M.T."/>
            <person name="Lyhne E.K."/>
            <person name="Kogle M.E."/>
            <person name="Strasser K."/>
            <person name="McDonnell E."/>
            <person name="Barry K."/>
            <person name="Clum A."/>
            <person name="Chen C."/>
            <person name="Nolan M."/>
            <person name="Sandor L."/>
            <person name="Kuo A."/>
            <person name="Lipzen A."/>
            <person name="Hainaut M."/>
            <person name="Drula E."/>
            <person name="Tsang A."/>
            <person name="Magnuson J.K."/>
            <person name="Henrissat B."/>
            <person name="Wiebenga A."/>
            <person name="Simmons B.A."/>
            <person name="Makela M.R."/>
            <person name="De vries R.P."/>
            <person name="Grigoriev I.V."/>
            <person name="Mortensen U.H."/>
            <person name="Baker S.E."/>
            <person name="Andersen M.R."/>
        </authorList>
    </citation>
    <scope>NUCLEOTIDE SEQUENCE [LARGE SCALE GENOMIC DNA]</scope>
    <source>
        <strain evidence="8 9">ATCC 13496</strain>
    </source>
</reference>
<dbReference type="PANTHER" id="PTHR22950:SF668">
    <property type="entry name" value="AMINO ACID TRANSPORTER (EUROFUNG)"/>
    <property type="match status" value="1"/>
</dbReference>
<comment type="subcellular location">
    <subcellularLocation>
        <location evidence="1">Membrane</location>
        <topology evidence="1">Multi-pass membrane protein</topology>
    </subcellularLocation>
</comment>
<keyword evidence="3 6" id="KW-0812">Transmembrane</keyword>
<feature type="transmembrane region" description="Helical" evidence="6">
    <location>
        <begin position="28"/>
        <end position="55"/>
    </location>
</feature>
<sequence>MPVTFEVLTIPVMIAETISLRILAFPKVLATLGLLPGIAVIIGVGVLTTYTGLVIGDFKCRYPQAHSMADAGTILWGRIGCEILGAAQLIFFVFIMGSHILTISVMMSVLTGYSGCTVLFSVAGGLPSNVFTIPRRLESLSFLSSPYSNIITAYVSRSIISIANIVFAYAGHVAFFAFFSELRGVRDYPRALALLQMSEVTLYMVTAIVIHVLVGNDVASPSLNSVSPLFKKISYGIAIPTQECHALTSPWCNISMGRCMRDSMVFGLGSFGKHTGIQRYLGPCKLILCQLVYFQSSRRVLALPQCTWEASKLEADNSDRLQLHHCHHRSSYVYILGYTHLSDQLKAMLVRVSFEGGSPVQLGQKLDLCLQEPSSLYQIITCSSPVPVLPVLLTTSSEHVH</sequence>
<accession>A0A370CBQ0</accession>
<dbReference type="EMBL" id="KZ851904">
    <property type="protein sequence ID" value="RDH23433.1"/>
    <property type="molecule type" value="Genomic_DNA"/>
</dbReference>
<dbReference type="GO" id="GO:0015179">
    <property type="term" value="F:L-amino acid transmembrane transporter activity"/>
    <property type="evidence" value="ECO:0007669"/>
    <property type="project" value="TreeGrafter"/>
</dbReference>
<dbReference type="VEuPathDB" id="FungiDB:M747DRAFT_312854"/>
<evidence type="ECO:0000256" key="3">
    <source>
        <dbReference type="ARBA" id="ARBA00022692"/>
    </source>
</evidence>
<feature type="transmembrane region" description="Helical" evidence="6">
    <location>
        <begin position="151"/>
        <end position="179"/>
    </location>
</feature>
<feature type="transmembrane region" description="Helical" evidence="6">
    <location>
        <begin position="75"/>
        <end position="97"/>
    </location>
</feature>
<evidence type="ECO:0000256" key="5">
    <source>
        <dbReference type="ARBA" id="ARBA00023136"/>
    </source>
</evidence>
<organism evidence="8 9">
    <name type="scientific">Aspergillus niger ATCC 13496</name>
    <dbReference type="NCBI Taxonomy" id="1353008"/>
    <lineage>
        <taxon>Eukaryota</taxon>
        <taxon>Fungi</taxon>
        <taxon>Dikarya</taxon>
        <taxon>Ascomycota</taxon>
        <taxon>Pezizomycotina</taxon>
        <taxon>Eurotiomycetes</taxon>
        <taxon>Eurotiomycetidae</taxon>
        <taxon>Eurotiales</taxon>
        <taxon>Aspergillaceae</taxon>
        <taxon>Aspergillus</taxon>
        <taxon>Aspergillus subgen. Circumdati</taxon>
    </lineage>
</organism>
<dbReference type="InterPro" id="IPR013057">
    <property type="entry name" value="AA_transpt_TM"/>
</dbReference>
<keyword evidence="5 6" id="KW-0472">Membrane</keyword>
<feature type="domain" description="Amino acid transporter transmembrane" evidence="7">
    <location>
        <begin position="13"/>
        <end position="145"/>
    </location>
</feature>